<gene>
    <name evidence="3" type="ORF">SAMN06309945_2333</name>
</gene>
<feature type="domain" description="NADP-dependent oxidoreductase" evidence="2">
    <location>
        <begin position="19"/>
        <end position="318"/>
    </location>
</feature>
<dbReference type="InterPro" id="IPR036812">
    <property type="entry name" value="NAD(P)_OxRdtase_dom_sf"/>
</dbReference>
<proteinExistence type="predicted"/>
<accession>A0A1T5KK53</accession>
<dbReference type="PROSITE" id="PS51257">
    <property type="entry name" value="PROKAR_LIPOPROTEIN"/>
    <property type="match status" value="1"/>
</dbReference>
<evidence type="ECO:0000256" key="1">
    <source>
        <dbReference type="ARBA" id="ARBA00023002"/>
    </source>
</evidence>
<keyword evidence="1" id="KW-0560">Oxidoreductase</keyword>
<dbReference type="InterPro" id="IPR023210">
    <property type="entry name" value="NADP_OxRdtase_dom"/>
</dbReference>
<protein>
    <submittedName>
        <fullName evidence="3">Predicted oxidoreductase</fullName>
    </submittedName>
</protein>
<dbReference type="STRING" id="123320.SAMN06309945_2333"/>
<dbReference type="GO" id="GO:0005829">
    <property type="term" value="C:cytosol"/>
    <property type="evidence" value="ECO:0007669"/>
    <property type="project" value="UniProtKB-ARBA"/>
</dbReference>
<dbReference type="InterPro" id="IPR050523">
    <property type="entry name" value="AKR_Detox_Biosynth"/>
</dbReference>
<dbReference type="GO" id="GO:0016491">
    <property type="term" value="F:oxidoreductase activity"/>
    <property type="evidence" value="ECO:0007669"/>
    <property type="project" value="UniProtKB-KW"/>
</dbReference>
<dbReference type="PANTHER" id="PTHR43364">
    <property type="entry name" value="NADH-SPECIFIC METHYLGLYOXAL REDUCTASE-RELATED"/>
    <property type="match status" value="1"/>
</dbReference>
<dbReference type="Proteomes" id="UP000190857">
    <property type="component" value="Unassembled WGS sequence"/>
</dbReference>
<dbReference type="SUPFAM" id="SSF51430">
    <property type="entry name" value="NAD(P)-linked oxidoreductase"/>
    <property type="match status" value="1"/>
</dbReference>
<sequence>MNDMLYRPLGRSGLMVSAVGIGCNNFGRADTLTETQDGTTSVVDAALDSGVNFFDTADVYGKRPGLSEELLGRALAGRRDDVVVATKFGHATLDGGIDQPSARGSRRYVRRAVEASLRRLDTEWIDLYQLHTPDPITPIDETLSVLDDLITEGKVRYIGHSNLSGWQIAEADYEAVLGSHPRFISAQNEFSLIVRDAEREVLPAARRFGLGFLPFFPLYNGLFTGKFSRDGGPADSRIMRIRRHLLDDAPWDAIEALESFAETRGRTLLEVTFGWLLAQPSLASVIAGATSPAQIRENAAAGVAWTPTPDEVAEIDRLFPGPAQTS</sequence>
<reference evidence="3" key="1">
    <citation type="submission" date="2017-02" db="EMBL/GenBank/DDBJ databases">
        <authorList>
            <person name="Peterson S.W."/>
        </authorList>
    </citation>
    <scope>NUCLEOTIDE SEQUENCE [LARGE SCALE GENOMIC DNA]</scope>
    <source>
        <strain evidence="3">VKM Ac-2059</strain>
    </source>
</reference>
<dbReference type="FunFam" id="3.20.20.100:FF:000004">
    <property type="entry name" value="Oxidoreductase, aldo/keto reductase"/>
    <property type="match status" value="1"/>
</dbReference>
<name>A0A1T5KK53_9MICO</name>
<dbReference type="Pfam" id="PF00248">
    <property type="entry name" value="Aldo_ket_red"/>
    <property type="match status" value="1"/>
</dbReference>
<evidence type="ECO:0000313" key="4">
    <source>
        <dbReference type="Proteomes" id="UP000190857"/>
    </source>
</evidence>
<dbReference type="Gene3D" id="3.20.20.100">
    <property type="entry name" value="NADP-dependent oxidoreductase domain"/>
    <property type="match status" value="1"/>
</dbReference>
<organism evidence="3 4">
    <name type="scientific">Okibacterium fritillariae</name>
    <dbReference type="NCBI Taxonomy" id="123320"/>
    <lineage>
        <taxon>Bacteria</taxon>
        <taxon>Bacillati</taxon>
        <taxon>Actinomycetota</taxon>
        <taxon>Actinomycetes</taxon>
        <taxon>Micrococcales</taxon>
        <taxon>Microbacteriaceae</taxon>
        <taxon>Okibacterium</taxon>
    </lineage>
</organism>
<dbReference type="EMBL" id="FUZP01000002">
    <property type="protein sequence ID" value="SKC64021.1"/>
    <property type="molecule type" value="Genomic_DNA"/>
</dbReference>
<dbReference type="PANTHER" id="PTHR43364:SF4">
    <property type="entry name" value="NAD(P)-LINKED OXIDOREDUCTASE SUPERFAMILY PROTEIN"/>
    <property type="match status" value="1"/>
</dbReference>
<keyword evidence="4" id="KW-1185">Reference proteome</keyword>
<dbReference type="RefSeq" id="WP_079728367.1">
    <property type="nucleotide sequence ID" value="NZ_FUZP01000002.1"/>
</dbReference>
<dbReference type="AlphaFoldDB" id="A0A1T5KK53"/>
<evidence type="ECO:0000313" key="3">
    <source>
        <dbReference type="EMBL" id="SKC64021.1"/>
    </source>
</evidence>
<dbReference type="OrthoDB" id="9768793at2"/>
<evidence type="ECO:0000259" key="2">
    <source>
        <dbReference type="Pfam" id="PF00248"/>
    </source>
</evidence>